<keyword evidence="3" id="KW-1185">Reference proteome</keyword>
<evidence type="ECO:0000313" key="3">
    <source>
        <dbReference type="Proteomes" id="UP000830671"/>
    </source>
</evidence>
<dbReference type="RefSeq" id="XP_049141975.1">
    <property type="nucleotide sequence ID" value="XM_049284832.1"/>
</dbReference>
<dbReference type="KEGG" id="clup:CLUP02_05827"/>
<name>A0A9Q8SMX9_9PEZI</name>
<feature type="region of interest" description="Disordered" evidence="1">
    <location>
        <begin position="565"/>
        <end position="584"/>
    </location>
</feature>
<protein>
    <submittedName>
        <fullName evidence="2">Uncharacterized protein</fullName>
    </submittedName>
</protein>
<accession>A0A9Q8SMX9</accession>
<proteinExistence type="predicted"/>
<organism evidence="2 3">
    <name type="scientific">Colletotrichum lupini</name>
    <dbReference type="NCBI Taxonomy" id="145971"/>
    <lineage>
        <taxon>Eukaryota</taxon>
        <taxon>Fungi</taxon>
        <taxon>Dikarya</taxon>
        <taxon>Ascomycota</taxon>
        <taxon>Pezizomycotina</taxon>
        <taxon>Sordariomycetes</taxon>
        <taxon>Hypocreomycetidae</taxon>
        <taxon>Glomerellales</taxon>
        <taxon>Glomerellaceae</taxon>
        <taxon>Colletotrichum</taxon>
        <taxon>Colletotrichum acutatum species complex</taxon>
    </lineage>
</organism>
<reference evidence="2" key="1">
    <citation type="journal article" date="2021" name="Mol. Plant Microbe Interact.">
        <title>Complete Genome Sequence of the Plant-Pathogenic Fungus Colletotrichum lupini.</title>
        <authorList>
            <person name="Baroncelli R."/>
            <person name="Pensec F."/>
            <person name="Da Lio D."/>
            <person name="Boufleur T."/>
            <person name="Vicente I."/>
            <person name="Sarrocco S."/>
            <person name="Picot A."/>
            <person name="Baraldi E."/>
            <person name="Sukno S."/>
            <person name="Thon M."/>
            <person name="Le Floch G."/>
        </authorList>
    </citation>
    <scope>NUCLEOTIDE SEQUENCE</scope>
    <source>
        <strain evidence="2">IMI 504893</strain>
    </source>
</reference>
<dbReference type="GeneID" id="73339842"/>
<dbReference type="EMBL" id="CP019475">
    <property type="protein sequence ID" value="UQC80344.1"/>
    <property type="molecule type" value="Genomic_DNA"/>
</dbReference>
<evidence type="ECO:0000256" key="1">
    <source>
        <dbReference type="SAM" id="MobiDB-lite"/>
    </source>
</evidence>
<dbReference type="Proteomes" id="UP000830671">
    <property type="component" value="Chromosome 3"/>
</dbReference>
<evidence type="ECO:0000313" key="2">
    <source>
        <dbReference type="EMBL" id="UQC80344.1"/>
    </source>
</evidence>
<gene>
    <name evidence="2" type="ORF">CLUP02_05827</name>
</gene>
<sequence>MCKKLTNFVPNISIVINKLASSPVILIVSARKKFTFPNVARRPLPFMAAFLFPLGSSERSAKAAHASDDRKHETRRDSSSNTTRDMRCSATDRQTALVILPKLQVLELLRRTLLHCTLGYLTTPLIRVFPFSQPSFHSTAAVCAYGMGDATNQPQGLNLVTHDSLGLRIFCLPPSTLPGCLIFLAAMGAGVGHGQCEQGALERRARKKKEEAVTAVLLCPVPPTTLLASLGCWLWNGEGQKKARVLLPDVILFPMSGSIFRTTARSPAAGTKYLPTLLVVLMRTDGLRWLVARQGMGSKAGAHTVDRLGWTTRYWCGLGWSPATVTRLCVSGFPVPAPSAPHHTPFFFSRLGAAQRDIARAHLQPLRPHRFPDEPLCSAGTYLHPALPLTDSSRSSQAPTLLEQLERGNFGVALIEAQKAESGAPIHSSTVFQHIASTTIEKTPISKLADNGLPYRYTTQHTRFSPCFRTASSARSPSRVTRSHETCIRPLGDSYLQNSDCSKDMQPGRSGVARAHRSLHSLKQRLQVDNNAGSAQLQQAAEVNPPALVIPRGLRAESWSVATDLNPLSLDGEPPPRPRTHRVAGERRDATMIGPESPSNGLFEWLETHHFCSCLMVSCLSCTIRVGEKASRLFQGTQTLSQSEGKRPGLRDTPHAAYANLPLPSPGIYYQRLSMLDLAYLDQRSGGTSPCTPCVASSSPHADPSGAVTN</sequence>
<feature type="compositionally biased region" description="Basic and acidic residues" evidence="1">
    <location>
        <begin position="62"/>
        <end position="78"/>
    </location>
</feature>
<feature type="region of interest" description="Disordered" evidence="1">
    <location>
        <begin position="62"/>
        <end position="88"/>
    </location>
</feature>
<dbReference type="AlphaFoldDB" id="A0A9Q8SMX9"/>